<dbReference type="STRING" id="1449351.RISW2_17695"/>
<sequence length="273" mass="29821">MKPMLPQSFQTSALSEVCVPTAAGRLSARVIRPAIVTAARPLIVLHGISRNAERLAELFRPEAERSGRLIVVPHFDAARWTHFQRPCRAARPDQALIGLIEHLAAAHPELDGAVDLFGHSGGAQLAHRTAMLYPQRFGTLHLAAAGWYCLPDTRMPYPYGLGTRATDPAAAAWLRRKRATLAAYLGRETHIYVGTDDTARDPALRKTRPLDRVQGRTRRDRAHAYRAAFEDAARAAGITPRVTLTELPGCAHDVEQAIATAGLAARVVRGRDS</sequence>
<dbReference type="AlphaFoldDB" id="X7F1W9"/>
<proteinExistence type="predicted"/>
<dbReference type="InterPro" id="IPR029058">
    <property type="entry name" value="AB_hydrolase_fold"/>
</dbReference>
<dbReference type="RefSeq" id="WP_043774650.1">
    <property type="nucleotide sequence ID" value="NZ_JAME01000049.1"/>
</dbReference>
<protein>
    <recommendedName>
        <fullName evidence="3">Hydrolase</fullName>
    </recommendedName>
</protein>
<dbReference type="PATRIC" id="fig|1449351.3.peg.4216"/>
<dbReference type="Proteomes" id="UP000023430">
    <property type="component" value="Unassembled WGS sequence"/>
</dbReference>
<dbReference type="SUPFAM" id="SSF53474">
    <property type="entry name" value="alpha/beta-Hydrolases"/>
    <property type="match status" value="1"/>
</dbReference>
<evidence type="ECO:0000313" key="2">
    <source>
        <dbReference type="Proteomes" id="UP000023430"/>
    </source>
</evidence>
<dbReference type="EMBL" id="JAME01000049">
    <property type="protein sequence ID" value="ETX26907.1"/>
    <property type="molecule type" value="Genomic_DNA"/>
</dbReference>
<dbReference type="OrthoDB" id="332706at2"/>
<accession>X7F1W9</accession>
<dbReference type="Gene3D" id="3.40.50.1820">
    <property type="entry name" value="alpha/beta hydrolase"/>
    <property type="match status" value="1"/>
</dbReference>
<gene>
    <name evidence="1" type="ORF">RISW2_17695</name>
</gene>
<keyword evidence="2" id="KW-1185">Reference proteome</keyword>
<dbReference type="PANTHER" id="PTHR35560">
    <property type="entry name" value="BLL0132 PROTEIN"/>
    <property type="match status" value="1"/>
</dbReference>
<reference evidence="1 2" key="1">
    <citation type="submission" date="2014-01" db="EMBL/GenBank/DDBJ databases">
        <title>Roseivivax isoporae LMG 25204 Genome Sequencing.</title>
        <authorList>
            <person name="Lai Q."/>
            <person name="Li G."/>
            <person name="Shao Z."/>
        </authorList>
    </citation>
    <scope>NUCLEOTIDE SEQUENCE [LARGE SCALE GENOMIC DNA]</scope>
    <source>
        <strain evidence="1 2">LMG 25204</strain>
    </source>
</reference>
<comment type="caution">
    <text evidence="1">The sequence shown here is derived from an EMBL/GenBank/DDBJ whole genome shotgun (WGS) entry which is preliminary data.</text>
</comment>
<dbReference type="PANTHER" id="PTHR35560:SF3">
    <property type="entry name" value="PEPTIDASE S9 PROLYL OLIGOPEPTIDASE CATALYTIC DOMAIN-CONTAINING PROTEIN"/>
    <property type="match status" value="1"/>
</dbReference>
<dbReference type="eggNOG" id="COG1073">
    <property type="taxonomic scope" value="Bacteria"/>
</dbReference>
<evidence type="ECO:0008006" key="3">
    <source>
        <dbReference type="Google" id="ProtNLM"/>
    </source>
</evidence>
<name>X7F1W9_9RHOB</name>
<evidence type="ECO:0000313" key="1">
    <source>
        <dbReference type="EMBL" id="ETX26907.1"/>
    </source>
</evidence>
<organism evidence="1 2">
    <name type="scientific">Roseivivax isoporae LMG 25204</name>
    <dbReference type="NCBI Taxonomy" id="1449351"/>
    <lineage>
        <taxon>Bacteria</taxon>
        <taxon>Pseudomonadati</taxon>
        <taxon>Pseudomonadota</taxon>
        <taxon>Alphaproteobacteria</taxon>
        <taxon>Rhodobacterales</taxon>
        <taxon>Roseobacteraceae</taxon>
        <taxon>Roseivivax</taxon>
    </lineage>
</organism>